<evidence type="ECO:0000256" key="10">
    <source>
        <dbReference type="SAM" id="MobiDB-lite"/>
    </source>
</evidence>
<evidence type="ECO:0000259" key="12">
    <source>
        <dbReference type="Pfam" id="PF00999"/>
    </source>
</evidence>
<evidence type="ECO:0000256" key="7">
    <source>
        <dbReference type="ARBA" id="ARBA00023065"/>
    </source>
</evidence>
<protein>
    <recommendedName>
        <fullName evidence="12">Cation/H+ exchanger transmembrane domain-containing protein</fullName>
    </recommendedName>
</protein>
<feature type="region of interest" description="Disordered" evidence="10">
    <location>
        <begin position="1153"/>
        <end position="1200"/>
    </location>
</feature>
<feature type="transmembrane region" description="Helical" evidence="11">
    <location>
        <begin position="341"/>
        <end position="362"/>
    </location>
</feature>
<keyword evidence="8 11" id="KW-0472">Membrane</keyword>
<dbReference type="InterPro" id="IPR018422">
    <property type="entry name" value="Cation/H_exchanger_CPA1"/>
</dbReference>
<dbReference type="PANTHER" id="PTHR10110">
    <property type="entry name" value="SODIUM/HYDROGEN EXCHANGER"/>
    <property type="match status" value="1"/>
</dbReference>
<dbReference type="GO" id="GO:0015386">
    <property type="term" value="F:potassium:proton antiporter activity"/>
    <property type="evidence" value="ECO:0007669"/>
    <property type="project" value="TreeGrafter"/>
</dbReference>
<keyword evidence="2" id="KW-0813">Transport</keyword>
<dbReference type="GO" id="GO:0098719">
    <property type="term" value="P:sodium ion import across plasma membrane"/>
    <property type="evidence" value="ECO:0007669"/>
    <property type="project" value="TreeGrafter"/>
</dbReference>
<evidence type="ECO:0000256" key="1">
    <source>
        <dbReference type="ARBA" id="ARBA00004651"/>
    </source>
</evidence>
<feature type="compositionally biased region" description="Low complexity" evidence="10">
    <location>
        <begin position="542"/>
        <end position="551"/>
    </location>
</feature>
<feature type="region of interest" description="Disordered" evidence="10">
    <location>
        <begin position="624"/>
        <end position="754"/>
    </location>
</feature>
<name>A0A8J5X139_DIALT</name>
<feature type="region of interest" description="Disordered" evidence="10">
    <location>
        <begin position="846"/>
        <end position="874"/>
    </location>
</feature>
<keyword evidence="5 11" id="KW-1133">Transmembrane helix</keyword>
<feature type="transmembrane region" description="Helical" evidence="11">
    <location>
        <begin position="12"/>
        <end position="31"/>
    </location>
</feature>
<dbReference type="PANTHER" id="PTHR10110:SF86">
    <property type="entry name" value="SODIUM_HYDROGEN EXCHANGER 7"/>
    <property type="match status" value="1"/>
</dbReference>
<feature type="compositionally biased region" description="Low complexity" evidence="10">
    <location>
        <begin position="860"/>
        <end position="874"/>
    </location>
</feature>
<keyword evidence="3" id="KW-1003">Cell membrane</keyword>
<feature type="compositionally biased region" description="Polar residues" evidence="10">
    <location>
        <begin position="669"/>
        <end position="678"/>
    </location>
</feature>
<organism evidence="13 14">
    <name type="scientific">Diacronema lutheri</name>
    <name type="common">Unicellular marine alga</name>
    <name type="synonym">Monochrysis lutheri</name>
    <dbReference type="NCBI Taxonomy" id="2081491"/>
    <lineage>
        <taxon>Eukaryota</taxon>
        <taxon>Haptista</taxon>
        <taxon>Haptophyta</taxon>
        <taxon>Pavlovophyceae</taxon>
        <taxon>Pavlovales</taxon>
        <taxon>Pavlovaceae</taxon>
        <taxon>Diacronema</taxon>
    </lineage>
</organism>
<feature type="region of interest" description="Disordered" evidence="10">
    <location>
        <begin position="523"/>
        <end position="605"/>
    </location>
</feature>
<keyword evidence="14" id="KW-1185">Reference proteome</keyword>
<evidence type="ECO:0000313" key="13">
    <source>
        <dbReference type="EMBL" id="KAG8457173.1"/>
    </source>
</evidence>
<comment type="subcellular location">
    <subcellularLocation>
        <location evidence="1">Cell membrane</location>
        <topology evidence="1">Multi-pass membrane protein</topology>
    </subcellularLocation>
</comment>
<evidence type="ECO:0000313" key="14">
    <source>
        <dbReference type="Proteomes" id="UP000751190"/>
    </source>
</evidence>
<feature type="compositionally biased region" description="Basic and acidic residues" evidence="10">
    <location>
        <begin position="697"/>
        <end position="717"/>
    </location>
</feature>
<evidence type="ECO:0000256" key="8">
    <source>
        <dbReference type="ARBA" id="ARBA00023136"/>
    </source>
</evidence>
<dbReference type="AlphaFoldDB" id="A0A8J5X139"/>
<feature type="transmembrane region" description="Helical" evidence="11">
    <location>
        <begin position="75"/>
        <end position="97"/>
    </location>
</feature>
<feature type="transmembrane region" description="Helical" evidence="11">
    <location>
        <begin position="186"/>
        <end position="210"/>
    </location>
</feature>
<keyword evidence="4 11" id="KW-0812">Transmembrane</keyword>
<keyword evidence="9" id="KW-0739">Sodium transport</keyword>
<gene>
    <name evidence="13" type="ORF">KFE25_004390</name>
</gene>
<evidence type="ECO:0000256" key="2">
    <source>
        <dbReference type="ARBA" id="ARBA00022448"/>
    </source>
</evidence>
<sequence>MTERAEADERLVANTIVLACVGMMVGTFLRFVETQLVPILIDPHVVLLALLPPLIYESSSSMNYHTFRRVRWQALLLAFPGVLLQTFLTAAAMRYLAGYGTAEEGGLWDWDVALTFGAIVSATDPVAVVSVLKALGAPEKLSDIIDGESLLNDGSAMVVFGIFAHNVTAVARGVARHGLASGVGFFMRLSLGGVALGAFAFYVVVSWLTYVENDFRVEVTVLLIGVFGAFALAELALGVSGVLAVVTFGLLMARRGLYTFSPHAAAVAESVVPMLAFISETLIFFIGGIAAWTALSSYPEQIAWWHAIPLYVGLMAVRALTVAVFYPFLARTGYRVTRGECCMIVYAGLRGAVGLALSLLVVRDEHFPPIDKGRIHFLVGSVVVLTMAINGTTTQALYDWLDLYPASKFRDVVVHEAICKLEGAGMAAIREELITKAHLHLYALADWEVVRRMVPSFSDARVTRSDALWLPPTARVDPLETTLVRRIATSAPRAPVGAGGVHTDSHEQLHADAPEDEAFPATATAAPAARRRPHLNGDGTGAPRPIRAASAAPPPTQGGSALELSTEPPSPLAPRRQRSHTVDALPASGARGARHTDGDDDSDGDGDGALVAAFFGAGVASAREDAPSSRHALAPSRATDPRVAWRTDAAAQRRARREDTSAGRRSEGTPWSASQSLFGSVARGGPSGLLGELGDVLPRETRARSRPEGRPAHERTHAPTSGGAAAARTRDSSKHRTTTTHSRAGDAREADAAGGASAATSAACSASSPSASASCADFPTKPPSAEPPAIEPAAAPDPTPDAESAAAVAAVAAAHAGARGTDVVTLASRELDAAERAAIAAVVRAGGGAPPTRDAHDASARAQAASPADSPRGAPWRAGALGARWARRARALSSECSFYEKKVELVGALFSILRRAYMEQYEAKQLDGAALAVCMEGLSSGEEYLYDHPIASPTGAFELELDVLLYELPPPSPAWLPYLLMLPSVGRALWRNQIFRRTYVVTEALAAYIHAHDELRKLCAPDPRKAALLRDAVEPALHRARLRLQEHRLRYWSLTTLQINLLTARAAIDLKRKQVRALGAAGDLTATNVSQLTGALDSALYAVETIRYSALAPRRFHRKLRLVLRALDLGAPRIGRSADRAADAATDAEASANRQIAAAAQRAPPASAQGSARRAVPAHSALNSHQHSHDSHVQFAGAPP</sequence>
<dbReference type="OMA" id="YVENDFR"/>
<feature type="transmembrane region" description="Helical" evidence="11">
    <location>
        <begin position="222"/>
        <end position="251"/>
    </location>
</feature>
<feature type="transmembrane region" description="Helical" evidence="11">
    <location>
        <begin position="37"/>
        <end position="55"/>
    </location>
</feature>
<feature type="compositionally biased region" description="Basic and acidic residues" evidence="10">
    <location>
        <begin position="656"/>
        <end position="667"/>
    </location>
</feature>
<evidence type="ECO:0000256" key="11">
    <source>
        <dbReference type="SAM" id="Phobius"/>
    </source>
</evidence>
<feature type="compositionally biased region" description="Low complexity" evidence="10">
    <location>
        <begin position="766"/>
        <end position="777"/>
    </location>
</feature>
<keyword evidence="6" id="KW-0915">Sodium</keyword>
<feature type="transmembrane region" description="Helical" evidence="11">
    <location>
        <begin position="156"/>
        <end position="174"/>
    </location>
</feature>
<accession>A0A8J5X139</accession>
<feature type="domain" description="Cation/H+ exchanger transmembrane" evidence="12">
    <location>
        <begin position="15"/>
        <end position="397"/>
    </location>
</feature>
<dbReference type="Pfam" id="PF00999">
    <property type="entry name" value="Na_H_Exchanger"/>
    <property type="match status" value="1"/>
</dbReference>
<dbReference type="OrthoDB" id="441412at2759"/>
<dbReference type="GO" id="GO:0015385">
    <property type="term" value="F:sodium:proton antiporter activity"/>
    <property type="evidence" value="ECO:0007669"/>
    <property type="project" value="InterPro"/>
</dbReference>
<feature type="compositionally biased region" description="Low complexity" evidence="10">
    <location>
        <begin position="1153"/>
        <end position="1175"/>
    </location>
</feature>
<evidence type="ECO:0000256" key="6">
    <source>
        <dbReference type="ARBA" id="ARBA00023053"/>
    </source>
</evidence>
<dbReference type="GO" id="GO:0005886">
    <property type="term" value="C:plasma membrane"/>
    <property type="evidence" value="ECO:0007669"/>
    <property type="project" value="UniProtKB-SubCell"/>
</dbReference>
<dbReference type="GO" id="GO:0051453">
    <property type="term" value="P:regulation of intracellular pH"/>
    <property type="evidence" value="ECO:0007669"/>
    <property type="project" value="TreeGrafter"/>
</dbReference>
<keyword evidence="7" id="KW-0406">Ion transport</keyword>
<comment type="caution">
    <text evidence="13">The sequence shown here is derived from an EMBL/GenBank/DDBJ whole genome shotgun (WGS) entry which is preliminary data.</text>
</comment>
<feature type="transmembrane region" description="Helical" evidence="11">
    <location>
        <begin position="307"/>
        <end position="329"/>
    </location>
</feature>
<proteinExistence type="predicted"/>
<feature type="compositionally biased region" description="Pro residues" evidence="10">
    <location>
        <begin position="780"/>
        <end position="799"/>
    </location>
</feature>
<evidence type="ECO:0000256" key="9">
    <source>
        <dbReference type="ARBA" id="ARBA00023201"/>
    </source>
</evidence>
<reference evidence="13" key="1">
    <citation type="submission" date="2021-05" db="EMBL/GenBank/DDBJ databases">
        <title>The genome of the haptophyte Pavlova lutheri (Diacronema luteri, Pavlovales) - a model for lipid biosynthesis in eukaryotic algae.</title>
        <authorList>
            <person name="Hulatt C.J."/>
            <person name="Posewitz M.C."/>
        </authorList>
    </citation>
    <scope>NUCLEOTIDE SEQUENCE</scope>
    <source>
        <strain evidence="13">NIVA-4/92</strain>
    </source>
</reference>
<dbReference type="EMBL" id="JAGTXO010000079">
    <property type="protein sequence ID" value="KAG8457173.1"/>
    <property type="molecule type" value="Genomic_DNA"/>
</dbReference>
<feature type="transmembrane region" description="Helical" evidence="11">
    <location>
        <begin position="271"/>
        <end position="295"/>
    </location>
</feature>
<evidence type="ECO:0000256" key="5">
    <source>
        <dbReference type="ARBA" id="ARBA00022989"/>
    </source>
</evidence>
<feature type="region of interest" description="Disordered" evidence="10">
    <location>
        <begin position="766"/>
        <end position="803"/>
    </location>
</feature>
<evidence type="ECO:0000256" key="4">
    <source>
        <dbReference type="ARBA" id="ARBA00022692"/>
    </source>
</evidence>
<evidence type="ECO:0000256" key="3">
    <source>
        <dbReference type="ARBA" id="ARBA00022475"/>
    </source>
</evidence>
<dbReference type="Gene3D" id="6.10.140.1330">
    <property type="match status" value="1"/>
</dbReference>
<dbReference type="InterPro" id="IPR006153">
    <property type="entry name" value="Cation/H_exchanger_TM"/>
</dbReference>
<dbReference type="Proteomes" id="UP000751190">
    <property type="component" value="Unassembled WGS sequence"/>
</dbReference>